<evidence type="ECO:0000256" key="1">
    <source>
        <dbReference type="ARBA" id="ARBA00022450"/>
    </source>
</evidence>
<evidence type="ECO:0000259" key="3">
    <source>
        <dbReference type="SMART" id="SM00822"/>
    </source>
</evidence>
<protein>
    <submittedName>
        <fullName evidence="4">Type I polyketide synthase ketoyl reductase domain protein</fullName>
    </submittedName>
</protein>
<dbReference type="InterPro" id="IPR057326">
    <property type="entry name" value="KR_dom"/>
</dbReference>
<dbReference type="InterPro" id="IPR036291">
    <property type="entry name" value="NAD(P)-bd_dom_sf"/>
</dbReference>
<organism evidence="4">
    <name type="scientific">Gambierdiscus polynesiensis</name>
    <dbReference type="NCBI Taxonomy" id="439318"/>
    <lineage>
        <taxon>Eukaryota</taxon>
        <taxon>Sar</taxon>
        <taxon>Alveolata</taxon>
        <taxon>Dinophyceae</taxon>
        <taxon>Gonyaulacales</taxon>
        <taxon>Pyrocystaceae</taxon>
        <taxon>Gambierdiscus</taxon>
    </lineage>
</organism>
<sequence>MQRTSEEMWGRKLPEALITNLYKYAFEQLRPNMCFVVEWFKEDLPLEDADGSSIVGLLNMDPPPASQGPTPLPPVLPSVEIPASPAQDVLVFSDSYGYCNDIMETAPPGRIRSSKTVSKPPAKLTQQDVKEILGRGFDLVIYAYGIDTPPSNSVEDIMEHQDAVAKVFFYLLKEISLSANACKRLACLTCDAFSNDPEVHEENGLGVVTHSTLYGMCNVARLELDIPVQYIDTEWALLKENVPKLASDIFRVETFGHDTLRILNEGRYIYRKMLAAPYEKRFADFEFPGRGIIAITGGNGSLAQVMGGWVLHRVGQAHGWRADRKDLCIKFLSRSCKVSDQNMAGWKAIQAGAEALNITVEQCRCDVSDRASVDSFIAECSPNLTAFIHTAGILHDAMLLNVTWADFDEVWNPKSRGALYLHDALERHSNPDLNVFLMFSSMSVYGDMGQTNYAASNAFLDGLARHRQALGKPAVAMQFGGWGEAGMAANMSEPLKARAAAGPRPFFTNTEGIWGIETGLRTGLPHFAVLRYNPEVQAHLNRAELSTTQIYLRNWLSEFLPLEPPAPGQVDRKNLFKLYRAQQDEAREAVFCRDLSSTLVFGKLVEPWLSEEARWELAGREIPWDVQRPLPLGGSA</sequence>
<feature type="domain" description="Ketoreductase" evidence="3">
    <location>
        <begin position="291"/>
        <end position="485"/>
    </location>
</feature>
<dbReference type="CDD" id="cd05274">
    <property type="entry name" value="KR_FAS_SDR_x"/>
    <property type="match status" value="1"/>
</dbReference>
<dbReference type="AlphaFoldDB" id="A0A1S6K858"/>
<dbReference type="GO" id="GO:0006633">
    <property type="term" value="P:fatty acid biosynthetic process"/>
    <property type="evidence" value="ECO:0007669"/>
    <property type="project" value="TreeGrafter"/>
</dbReference>
<keyword evidence="1" id="KW-0596">Phosphopantetheine</keyword>
<accession>A0A1S6K858</accession>
<keyword evidence="2" id="KW-0597">Phosphoprotein</keyword>
<dbReference type="InterPro" id="IPR050091">
    <property type="entry name" value="PKS_NRPS_Biosynth_Enz"/>
</dbReference>
<reference evidence="4" key="1">
    <citation type="journal article" date="2017" name="J. Eukaryot. Microbiol.">
        <title>Role of Modular Polyketide Synthases in the Production of Polyether Ladder Compounds in Ciguatoxin-producing Gambierdiscus polynesiensis and G.excentricus (Dinophyceae).</title>
        <authorList>
            <person name="Kohli G.S."/>
            <person name="Campbell K."/>
            <person name="John U."/>
            <person name="Smith K.F."/>
            <person name="Fraga S."/>
            <person name="Rhodes L.L."/>
            <person name="Murray S.A."/>
        </authorList>
    </citation>
    <scope>NUCLEOTIDE SEQUENCE</scope>
    <source>
        <strain evidence="4">Contig_28066</strain>
    </source>
</reference>
<dbReference type="SMART" id="SM00822">
    <property type="entry name" value="PKS_KR"/>
    <property type="match status" value="1"/>
</dbReference>
<proteinExistence type="predicted"/>
<dbReference type="Gene3D" id="3.40.50.720">
    <property type="entry name" value="NAD(P)-binding Rossmann-like Domain"/>
    <property type="match status" value="1"/>
</dbReference>
<name>A0A1S6K858_9DINO</name>
<dbReference type="PANTHER" id="PTHR43775:SF37">
    <property type="entry name" value="SI:DKEY-61P9.11"/>
    <property type="match status" value="1"/>
</dbReference>
<evidence type="ECO:0000313" key="4">
    <source>
        <dbReference type="EMBL" id="AQS99267.1"/>
    </source>
</evidence>
<dbReference type="SUPFAM" id="SSF51735">
    <property type="entry name" value="NAD(P)-binding Rossmann-fold domains"/>
    <property type="match status" value="1"/>
</dbReference>
<evidence type="ECO:0000256" key="2">
    <source>
        <dbReference type="ARBA" id="ARBA00022553"/>
    </source>
</evidence>
<dbReference type="InterPro" id="IPR013968">
    <property type="entry name" value="PKS_KR"/>
</dbReference>
<dbReference type="Pfam" id="PF08659">
    <property type="entry name" value="KR"/>
    <property type="match status" value="1"/>
</dbReference>
<dbReference type="GO" id="GO:0004312">
    <property type="term" value="F:fatty acid synthase activity"/>
    <property type="evidence" value="ECO:0007669"/>
    <property type="project" value="TreeGrafter"/>
</dbReference>
<dbReference type="EMBL" id="KX395849">
    <property type="protein sequence ID" value="AQS99267.1"/>
    <property type="molecule type" value="Transcribed_RNA"/>
</dbReference>
<dbReference type="PANTHER" id="PTHR43775">
    <property type="entry name" value="FATTY ACID SYNTHASE"/>
    <property type="match status" value="1"/>
</dbReference>